<dbReference type="PANTHER" id="PTHR33332">
    <property type="entry name" value="REVERSE TRANSCRIPTASE DOMAIN-CONTAINING PROTEIN"/>
    <property type="match status" value="1"/>
</dbReference>
<protein>
    <recommendedName>
        <fullName evidence="2">Reverse transcriptase domain-containing protein</fullName>
    </recommendedName>
</protein>
<evidence type="ECO:0000313" key="1">
    <source>
        <dbReference type="EMBL" id="JAT26774.1"/>
    </source>
</evidence>
<proteinExistence type="predicted"/>
<gene>
    <name evidence="1" type="ORF">g.43423</name>
</gene>
<organism evidence="1">
    <name type="scientific">Graphocephala atropunctata</name>
    <dbReference type="NCBI Taxonomy" id="36148"/>
    <lineage>
        <taxon>Eukaryota</taxon>
        <taxon>Metazoa</taxon>
        <taxon>Ecdysozoa</taxon>
        <taxon>Arthropoda</taxon>
        <taxon>Hexapoda</taxon>
        <taxon>Insecta</taxon>
        <taxon>Pterygota</taxon>
        <taxon>Neoptera</taxon>
        <taxon>Paraneoptera</taxon>
        <taxon>Hemiptera</taxon>
        <taxon>Auchenorrhyncha</taxon>
        <taxon>Membracoidea</taxon>
        <taxon>Cicadellidae</taxon>
        <taxon>Cicadellinae</taxon>
        <taxon>Cicadellini</taxon>
        <taxon>Graphocephala</taxon>
    </lineage>
</organism>
<accession>A0A1B6LT26</accession>
<reference evidence="1" key="1">
    <citation type="submission" date="2015-11" db="EMBL/GenBank/DDBJ databases">
        <title>De novo transcriptome assembly of four potential Pierce s Disease insect vectors from Arizona vineyards.</title>
        <authorList>
            <person name="Tassone E.E."/>
        </authorList>
    </citation>
    <scope>NUCLEOTIDE SEQUENCE</scope>
</reference>
<dbReference type="EMBL" id="GEBQ01013203">
    <property type="protein sequence ID" value="JAT26774.1"/>
    <property type="molecule type" value="Transcribed_RNA"/>
</dbReference>
<sequence length="303" mass="35198">LGPLLFLCYINDAGNSLTRLSPNNLCFYADNTNLRVSAGTLQEVEILSFVELESIGGFLERNKLKLNARKTNCIVFKTHKNKQIIDPIIMYNEQQIENKTSTQFLGLIIDQNLSWNAHVDKVLSKLSSGIYSLSRMSFFCNQKTLKNIYFANIHSHLAYGLCLYGSTTKSNMDNILKLQKRAVRIIMKLRYYETAKDKFKELGILTVYGQYILDTSIIAKSYLENSESKSHQYNTRHKKFITSTQHKLTFYEKKPTYIGLKFLKHLPNDIKNEENITKFKKRLKNYLVEKAIYSLEEFFSTFP</sequence>
<dbReference type="AlphaFoldDB" id="A0A1B6LT26"/>
<name>A0A1B6LT26_9HEMI</name>
<evidence type="ECO:0008006" key="2">
    <source>
        <dbReference type="Google" id="ProtNLM"/>
    </source>
</evidence>
<feature type="non-terminal residue" evidence="1">
    <location>
        <position position="1"/>
    </location>
</feature>